<comment type="caution">
    <text evidence="5">The sequence shown here is derived from an EMBL/GenBank/DDBJ whole genome shotgun (WGS) entry which is preliminary data.</text>
</comment>
<dbReference type="InterPro" id="IPR020103">
    <property type="entry name" value="PsdUridine_synth_cat_dom_sf"/>
</dbReference>
<dbReference type="GO" id="GO:0005634">
    <property type="term" value="C:nucleus"/>
    <property type="evidence" value="ECO:0007669"/>
    <property type="project" value="TreeGrafter"/>
</dbReference>
<keyword evidence="2" id="KW-0819">tRNA processing</keyword>
<dbReference type="CDD" id="cd02569">
    <property type="entry name" value="PseudoU_synth_ScPus3"/>
    <property type="match status" value="1"/>
</dbReference>
<organism evidence="5 6">
    <name type="scientific">Cotesia congregata</name>
    <name type="common">Parasitoid wasp</name>
    <name type="synonym">Apanteles congregatus</name>
    <dbReference type="NCBI Taxonomy" id="51543"/>
    <lineage>
        <taxon>Eukaryota</taxon>
        <taxon>Metazoa</taxon>
        <taxon>Ecdysozoa</taxon>
        <taxon>Arthropoda</taxon>
        <taxon>Hexapoda</taxon>
        <taxon>Insecta</taxon>
        <taxon>Pterygota</taxon>
        <taxon>Neoptera</taxon>
        <taxon>Endopterygota</taxon>
        <taxon>Hymenoptera</taxon>
        <taxon>Apocrita</taxon>
        <taxon>Ichneumonoidea</taxon>
        <taxon>Braconidae</taxon>
        <taxon>Microgastrinae</taxon>
        <taxon>Cotesia</taxon>
    </lineage>
</organism>
<dbReference type="InterPro" id="IPR041707">
    <property type="entry name" value="Pus3-like"/>
</dbReference>
<dbReference type="GO" id="GO:1990481">
    <property type="term" value="P:mRNA pseudouridine synthesis"/>
    <property type="evidence" value="ECO:0007669"/>
    <property type="project" value="TreeGrafter"/>
</dbReference>
<dbReference type="PANTHER" id="PTHR11142:SF5">
    <property type="entry name" value="TRNA PSEUDOURIDINE(38_39) SYNTHASE"/>
    <property type="match status" value="1"/>
</dbReference>
<dbReference type="GO" id="GO:0009982">
    <property type="term" value="F:pseudouridine synthase activity"/>
    <property type="evidence" value="ECO:0007669"/>
    <property type="project" value="InterPro"/>
</dbReference>
<dbReference type="NCBIfam" id="TIGR00071">
    <property type="entry name" value="hisT_truA"/>
    <property type="match status" value="1"/>
</dbReference>
<sequence>MEEVIVAKTRNKNLSSRKELELLDKQELIDRILQLEAHTVQLKNIIKKSDGVKYDKKQGKVFDFNQCHKRHILLKFYYLGWNYSGFVEQEDTVNTIEHQIFNALKRSCLIEQRETCNYHRCGRTDKGVSAYSQVISLDVRSRLEPENQANLKEELSYCKILNRILPKDIRCTAWAPVADDYSARFDCKTRTYRYYFPRGNLDIEAMNKAAEYLVGLHDFRNVCKMDVANGVVTFERTIIDAKIVESNESHKQSGYDMCQLIIESKAFLWHQIRCIMGIMLLVGQKKEEPDIFNYLFDIEKCPRKPQYNLAHELPLNLFYCHYDDAEWFYDETEVEFVIKSLQEDWTLNTIKAEIIKSIIEDLSSHVENKEGFNYQSDCLIQGVQTKVHLPLMKRTTCESLENRIKHFKKKRRIEVKHLLKDT</sequence>
<dbReference type="InterPro" id="IPR020094">
    <property type="entry name" value="TruA/RsuA/RluB/E/F_N"/>
</dbReference>
<protein>
    <submittedName>
        <fullName evidence="5">Similar to PUS3: tRNA pseudouridine(38/39) synthase (Bos taurus)</fullName>
    </submittedName>
</protein>
<comment type="similarity">
    <text evidence="1">Belongs to the tRNA pseudouridine synthase TruA family.</text>
</comment>
<dbReference type="Pfam" id="PF01416">
    <property type="entry name" value="PseudoU_synth_1"/>
    <property type="match status" value="1"/>
</dbReference>
<dbReference type="GO" id="GO:0031119">
    <property type="term" value="P:tRNA pseudouridine synthesis"/>
    <property type="evidence" value="ECO:0007669"/>
    <property type="project" value="TreeGrafter"/>
</dbReference>
<dbReference type="InterPro" id="IPR020095">
    <property type="entry name" value="PsdUridine_synth_TruA_C"/>
</dbReference>
<keyword evidence="6" id="KW-1185">Reference proteome</keyword>
<dbReference type="Proteomes" id="UP000786811">
    <property type="component" value="Unassembled WGS sequence"/>
</dbReference>
<dbReference type="FunFam" id="3.30.70.580:FF:000007">
    <property type="entry name" value="tRNA pseudouridine synthase"/>
    <property type="match status" value="1"/>
</dbReference>
<dbReference type="GO" id="GO:0005737">
    <property type="term" value="C:cytoplasm"/>
    <property type="evidence" value="ECO:0007669"/>
    <property type="project" value="TreeGrafter"/>
</dbReference>
<evidence type="ECO:0000313" key="5">
    <source>
        <dbReference type="EMBL" id="CAG5080730.1"/>
    </source>
</evidence>
<dbReference type="OrthoDB" id="25767at2759"/>
<evidence type="ECO:0000259" key="4">
    <source>
        <dbReference type="Pfam" id="PF01416"/>
    </source>
</evidence>
<keyword evidence="3" id="KW-0413">Isomerase</keyword>
<accession>A0A8J2H6V5</accession>
<dbReference type="HAMAP" id="MF_00171">
    <property type="entry name" value="TruA"/>
    <property type="match status" value="1"/>
</dbReference>
<evidence type="ECO:0000256" key="1">
    <source>
        <dbReference type="ARBA" id="ARBA00009375"/>
    </source>
</evidence>
<feature type="domain" description="Pseudouridine synthase I TruA alpha/beta" evidence="4">
    <location>
        <begin position="209"/>
        <end position="323"/>
    </location>
</feature>
<dbReference type="SUPFAM" id="SSF55120">
    <property type="entry name" value="Pseudouridine synthase"/>
    <property type="match status" value="1"/>
</dbReference>
<reference evidence="5" key="1">
    <citation type="submission" date="2021-04" db="EMBL/GenBank/DDBJ databases">
        <authorList>
            <person name="Chebbi M.A.C M."/>
        </authorList>
    </citation>
    <scope>NUCLEOTIDE SEQUENCE</scope>
</reference>
<dbReference type="GO" id="GO:0003723">
    <property type="term" value="F:RNA binding"/>
    <property type="evidence" value="ECO:0007669"/>
    <property type="project" value="InterPro"/>
</dbReference>
<gene>
    <name evidence="5" type="ORF">HICCMSTLAB_LOCUS3089</name>
</gene>
<dbReference type="InterPro" id="IPR001406">
    <property type="entry name" value="PsdUridine_synth_TruA"/>
</dbReference>
<dbReference type="PANTHER" id="PTHR11142">
    <property type="entry name" value="PSEUDOURIDYLATE SYNTHASE"/>
    <property type="match status" value="1"/>
</dbReference>
<evidence type="ECO:0000313" key="6">
    <source>
        <dbReference type="Proteomes" id="UP000786811"/>
    </source>
</evidence>
<name>A0A8J2H6V5_COTCN</name>
<proteinExistence type="inferred from homology"/>
<evidence type="ECO:0000256" key="3">
    <source>
        <dbReference type="ARBA" id="ARBA00023235"/>
    </source>
</evidence>
<evidence type="ECO:0000256" key="2">
    <source>
        <dbReference type="ARBA" id="ARBA00022694"/>
    </source>
</evidence>
<dbReference type="Gene3D" id="3.30.70.660">
    <property type="entry name" value="Pseudouridine synthase I, catalytic domain, C-terminal subdomain"/>
    <property type="match status" value="1"/>
</dbReference>
<dbReference type="AlphaFoldDB" id="A0A8J2H6V5"/>
<dbReference type="InterPro" id="IPR020097">
    <property type="entry name" value="PsdUridine_synth_TruA_a/b_dom"/>
</dbReference>
<dbReference type="Gene3D" id="3.30.70.580">
    <property type="entry name" value="Pseudouridine synthase I, catalytic domain, N-terminal subdomain"/>
    <property type="match status" value="1"/>
</dbReference>
<dbReference type="EMBL" id="CAJNRD030001118">
    <property type="protein sequence ID" value="CAG5080730.1"/>
    <property type="molecule type" value="Genomic_DNA"/>
</dbReference>